<evidence type="ECO:0000313" key="2">
    <source>
        <dbReference type="Proteomes" id="UP000011713"/>
    </source>
</evidence>
<name>M4BAU3_HYAAE</name>
<reference evidence="1" key="2">
    <citation type="submission" date="2015-06" db="UniProtKB">
        <authorList>
            <consortium name="EnsemblProtists"/>
        </authorList>
    </citation>
    <scope>IDENTIFICATION</scope>
    <source>
        <strain evidence="1">Emoy2</strain>
    </source>
</reference>
<dbReference type="AlphaFoldDB" id="M4BAU3"/>
<keyword evidence="2" id="KW-1185">Reference proteome</keyword>
<dbReference type="VEuPathDB" id="FungiDB:HpaG803403"/>
<dbReference type="EMBL" id="JH598083">
    <property type="status" value="NOT_ANNOTATED_CDS"/>
    <property type="molecule type" value="Genomic_DNA"/>
</dbReference>
<dbReference type="InParanoid" id="M4BAU3"/>
<dbReference type="Proteomes" id="UP000011713">
    <property type="component" value="Unassembled WGS sequence"/>
</dbReference>
<sequence>MRLDFTWDSARTVVCCPLPDFKTLGSPRRIYRGPAVPRGRYGESFWGRGQNSDCKWRQMIYAPSLDSNCQWCQLEYGVCCSIATAI</sequence>
<reference evidence="2" key="1">
    <citation type="journal article" date="2010" name="Science">
        <title>Signatures of adaptation to obligate biotrophy in the Hyaloperonospora arabidopsidis genome.</title>
        <authorList>
            <person name="Baxter L."/>
            <person name="Tripathy S."/>
            <person name="Ishaque N."/>
            <person name="Boot N."/>
            <person name="Cabral A."/>
            <person name="Kemen E."/>
            <person name="Thines M."/>
            <person name="Ah-Fong A."/>
            <person name="Anderson R."/>
            <person name="Badejoko W."/>
            <person name="Bittner-Eddy P."/>
            <person name="Boore J.L."/>
            <person name="Chibucos M.C."/>
            <person name="Coates M."/>
            <person name="Dehal P."/>
            <person name="Delehaunty K."/>
            <person name="Dong S."/>
            <person name="Downton P."/>
            <person name="Dumas B."/>
            <person name="Fabro G."/>
            <person name="Fronick C."/>
            <person name="Fuerstenberg S.I."/>
            <person name="Fulton L."/>
            <person name="Gaulin E."/>
            <person name="Govers F."/>
            <person name="Hughes L."/>
            <person name="Humphray S."/>
            <person name="Jiang R.H."/>
            <person name="Judelson H."/>
            <person name="Kamoun S."/>
            <person name="Kyung K."/>
            <person name="Meijer H."/>
            <person name="Minx P."/>
            <person name="Morris P."/>
            <person name="Nelson J."/>
            <person name="Phuntumart V."/>
            <person name="Qutob D."/>
            <person name="Rehmany A."/>
            <person name="Rougon-Cardoso A."/>
            <person name="Ryden P."/>
            <person name="Torto-Alalibo T."/>
            <person name="Studholme D."/>
            <person name="Wang Y."/>
            <person name="Win J."/>
            <person name="Wood J."/>
            <person name="Clifton S.W."/>
            <person name="Rogers J."/>
            <person name="Van den Ackerveken G."/>
            <person name="Jones J.D."/>
            <person name="McDowell J.M."/>
            <person name="Beynon J."/>
            <person name="Tyler B.M."/>
        </authorList>
    </citation>
    <scope>NUCLEOTIDE SEQUENCE [LARGE SCALE GENOMIC DNA]</scope>
    <source>
        <strain evidence="2">Emoy2</strain>
    </source>
</reference>
<evidence type="ECO:0000313" key="1">
    <source>
        <dbReference type="EnsemblProtists" id="HpaP803403"/>
    </source>
</evidence>
<dbReference type="EnsemblProtists" id="HpaT803403">
    <property type="protein sequence ID" value="HpaP803403"/>
    <property type="gene ID" value="HpaG803403"/>
</dbReference>
<accession>M4BAU3</accession>
<dbReference type="HOGENOM" id="CLU_2502729_0_0_1"/>
<proteinExistence type="predicted"/>
<protein>
    <submittedName>
        <fullName evidence="1">Uncharacterized protein</fullName>
    </submittedName>
</protein>
<organism evidence="1 2">
    <name type="scientific">Hyaloperonospora arabidopsidis (strain Emoy2)</name>
    <name type="common">Downy mildew agent</name>
    <name type="synonym">Peronospora arabidopsidis</name>
    <dbReference type="NCBI Taxonomy" id="559515"/>
    <lineage>
        <taxon>Eukaryota</taxon>
        <taxon>Sar</taxon>
        <taxon>Stramenopiles</taxon>
        <taxon>Oomycota</taxon>
        <taxon>Peronosporomycetes</taxon>
        <taxon>Peronosporales</taxon>
        <taxon>Peronosporaceae</taxon>
        <taxon>Hyaloperonospora</taxon>
    </lineage>
</organism>